<dbReference type="Proteomes" id="UP000566995">
    <property type="component" value="Unassembled WGS sequence"/>
</dbReference>
<accession>A0A7W7KSE0</accession>
<evidence type="ECO:0000313" key="2">
    <source>
        <dbReference type="Proteomes" id="UP000566995"/>
    </source>
</evidence>
<evidence type="ECO:0000313" key="1">
    <source>
        <dbReference type="EMBL" id="MBB4867658.1"/>
    </source>
</evidence>
<organism evidence="1 2">
    <name type="scientific">Pseudomonas nitroreducens</name>
    <dbReference type="NCBI Taxonomy" id="46680"/>
    <lineage>
        <taxon>Bacteria</taxon>
        <taxon>Pseudomonadati</taxon>
        <taxon>Pseudomonadota</taxon>
        <taxon>Gammaproteobacteria</taxon>
        <taxon>Pseudomonadales</taxon>
        <taxon>Pseudomonadaceae</taxon>
        <taxon>Pseudomonas</taxon>
    </lineage>
</organism>
<gene>
    <name evidence="1" type="ORF">HNP46_006577</name>
</gene>
<protein>
    <submittedName>
        <fullName evidence="1">Uncharacterized protein</fullName>
    </submittedName>
</protein>
<dbReference type="EMBL" id="JACHLI010000044">
    <property type="protein sequence ID" value="MBB4867658.1"/>
    <property type="molecule type" value="Genomic_DNA"/>
</dbReference>
<proteinExistence type="predicted"/>
<dbReference type="AlphaFoldDB" id="A0A7W7KSE0"/>
<reference evidence="1 2" key="1">
    <citation type="submission" date="2020-08" db="EMBL/GenBank/DDBJ databases">
        <title>Functional genomics of gut bacteria from endangered species of beetles.</title>
        <authorList>
            <person name="Carlos-Shanley C."/>
        </authorList>
    </citation>
    <scope>NUCLEOTIDE SEQUENCE [LARGE SCALE GENOMIC DNA]</scope>
    <source>
        <strain evidence="1 2">S00179</strain>
    </source>
</reference>
<comment type="caution">
    <text evidence="1">The sequence shown here is derived from an EMBL/GenBank/DDBJ whole genome shotgun (WGS) entry which is preliminary data.</text>
</comment>
<name>A0A7W7KSE0_PSENT</name>
<sequence length="99" mass="11341">MSADARFSMECLRQFGLTGIELRMSKLGQQRVMLRSNCGRASSLDMAQCCVEERQRVYFILSTPSRDYLKKPALKYAASVTMRVAEQQFCKRRAFSGFP</sequence>